<sequence length="50" mass="6235">MSFLLKPKRLVIIHYWFLNLDFQDYRIFLIFFTSEALLHILKRNFGMQKK</sequence>
<dbReference type="AlphaFoldDB" id="A0A1J1CC62"/>
<organism evidence="1 2">
    <name type="scientific">Caldithrix abyssi DSM 13497</name>
    <dbReference type="NCBI Taxonomy" id="880073"/>
    <lineage>
        <taxon>Bacteria</taxon>
        <taxon>Pseudomonadati</taxon>
        <taxon>Calditrichota</taxon>
        <taxon>Calditrichia</taxon>
        <taxon>Calditrichales</taxon>
        <taxon>Calditrichaceae</taxon>
        <taxon>Caldithrix</taxon>
    </lineage>
</organism>
<accession>A0A1J1CC62</accession>
<proteinExistence type="predicted"/>
<evidence type="ECO:0000313" key="1">
    <source>
        <dbReference type="EMBL" id="APF20291.1"/>
    </source>
</evidence>
<protein>
    <submittedName>
        <fullName evidence="1">Uncharacterized protein</fullName>
    </submittedName>
</protein>
<dbReference type="EMBL" id="CP018099">
    <property type="protein sequence ID" value="APF20291.1"/>
    <property type="molecule type" value="Genomic_DNA"/>
</dbReference>
<reference evidence="1 2" key="1">
    <citation type="submission" date="2016-11" db="EMBL/GenBank/DDBJ databases">
        <title>Genomic analysis of Caldithrix abyssi and proposal of a novel bacterial phylum Caldithrichaeota.</title>
        <authorList>
            <person name="Kublanov I."/>
            <person name="Sigalova O."/>
            <person name="Gavrilov S."/>
            <person name="Lebedinsky A."/>
            <person name="Ivanova N."/>
            <person name="Daum C."/>
            <person name="Reddy T."/>
            <person name="Klenk H.P."/>
            <person name="Goker M."/>
            <person name="Reva O."/>
            <person name="Miroshnichenko M."/>
            <person name="Kyprides N."/>
            <person name="Woyke T."/>
            <person name="Gelfand M."/>
        </authorList>
    </citation>
    <scope>NUCLEOTIDE SEQUENCE [LARGE SCALE GENOMIC DNA]</scope>
    <source>
        <strain evidence="1 2">LF13</strain>
    </source>
</reference>
<name>A0A1J1CC62_CALAY</name>
<evidence type="ECO:0000313" key="2">
    <source>
        <dbReference type="Proteomes" id="UP000183868"/>
    </source>
</evidence>
<dbReference type="Proteomes" id="UP000183868">
    <property type="component" value="Chromosome"/>
</dbReference>
<dbReference type="KEGG" id="caby:Cabys_3545"/>
<gene>
    <name evidence="1" type="ORF">Cabys_3545</name>
</gene>